<dbReference type="InterPro" id="IPR059154">
    <property type="entry name" value="Glce_b_sandwich"/>
</dbReference>
<dbReference type="OMA" id="RGVFMYF"/>
<feature type="transmembrane region" description="Helical" evidence="13">
    <location>
        <begin position="9"/>
        <end position="29"/>
    </location>
</feature>
<evidence type="ECO:0000259" key="15">
    <source>
        <dbReference type="Pfam" id="PF21174"/>
    </source>
</evidence>
<dbReference type="PANTHER" id="PTHR13174:SF3">
    <property type="entry name" value="D-GLUCURONYL C5-EPIMERASE"/>
    <property type="match status" value="1"/>
</dbReference>
<comment type="pathway">
    <text evidence="3">Glycan metabolism; heparin biosynthesis.</text>
</comment>
<evidence type="ECO:0000256" key="8">
    <source>
        <dbReference type="ARBA" id="ARBA00022968"/>
    </source>
</evidence>
<accession>A0A336LG24</accession>
<protein>
    <recommendedName>
        <fullName evidence="6">heparosan-N-sulfate-glucuronate 5-epimerase</fullName>
        <ecNumber evidence="6">5.1.3.17</ecNumber>
    </recommendedName>
</protein>
<feature type="domain" description="D-glucuronyl C5-epimerase beta-sandwich" evidence="15">
    <location>
        <begin position="292"/>
        <end position="384"/>
    </location>
</feature>
<gene>
    <name evidence="16" type="primary">CSON004946</name>
</gene>
<evidence type="ECO:0000256" key="7">
    <source>
        <dbReference type="ARBA" id="ARBA00022692"/>
    </source>
</evidence>
<evidence type="ECO:0000256" key="13">
    <source>
        <dbReference type="SAM" id="Phobius"/>
    </source>
</evidence>
<evidence type="ECO:0000256" key="9">
    <source>
        <dbReference type="ARBA" id="ARBA00022989"/>
    </source>
</evidence>
<dbReference type="Pfam" id="PF06662">
    <property type="entry name" value="C5-epim_C"/>
    <property type="match status" value="1"/>
</dbReference>
<dbReference type="EMBL" id="UFQS01002012">
    <property type="protein sequence ID" value="SSX12962.1"/>
    <property type="molecule type" value="Genomic_DNA"/>
</dbReference>
<dbReference type="Pfam" id="PF21174">
    <property type="entry name" value="Glce_b_sandwich"/>
    <property type="match status" value="1"/>
</dbReference>
<comment type="subcellular location">
    <subcellularLocation>
        <location evidence="12">Endomembrane system</location>
        <topology evidence="12">Single-pass membrane protein</topology>
    </subcellularLocation>
    <subcellularLocation>
        <location evidence="2">Membrane</location>
        <topology evidence="2">Single-pass type II membrane protein</topology>
    </subcellularLocation>
</comment>
<dbReference type="PANTHER" id="PTHR13174">
    <property type="entry name" value="D-GLUCURONYL C5-EPIMERASE"/>
    <property type="match status" value="1"/>
</dbReference>
<comment type="pathway">
    <text evidence="4">Glycan metabolism; heparan sulfate biosynthesis.</text>
</comment>
<dbReference type="GO" id="GO:0030210">
    <property type="term" value="P:heparin proteoglycan biosynthetic process"/>
    <property type="evidence" value="ECO:0007669"/>
    <property type="project" value="UniProtKB-UniPathway"/>
</dbReference>
<dbReference type="EC" id="5.1.3.17" evidence="6"/>
<dbReference type="InterPro" id="IPR039721">
    <property type="entry name" value="C5-epimerase"/>
</dbReference>
<dbReference type="UniPathway" id="UPA00862"/>
<keyword evidence="8" id="KW-0735">Signal-anchor</keyword>
<keyword evidence="11" id="KW-0413">Isomerase</keyword>
<dbReference type="InterPro" id="IPR010598">
    <property type="entry name" value="C5-epim_C"/>
</dbReference>
<dbReference type="GO" id="GO:0047464">
    <property type="term" value="F:heparosan-N-sulfate-glucuronate 5-epimerase activity"/>
    <property type="evidence" value="ECO:0007669"/>
    <property type="project" value="UniProtKB-EC"/>
</dbReference>
<evidence type="ECO:0000256" key="5">
    <source>
        <dbReference type="ARBA" id="ARBA00005584"/>
    </source>
</evidence>
<keyword evidence="7 13" id="KW-0812">Transmembrane</keyword>
<proteinExistence type="inferred from homology"/>
<evidence type="ECO:0000256" key="12">
    <source>
        <dbReference type="ARBA" id="ARBA00037847"/>
    </source>
</evidence>
<evidence type="ECO:0000256" key="11">
    <source>
        <dbReference type="ARBA" id="ARBA00023235"/>
    </source>
</evidence>
<evidence type="ECO:0000256" key="3">
    <source>
        <dbReference type="ARBA" id="ARBA00004841"/>
    </source>
</evidence>
<evidence type="ECO:0000313" key="17">
    <source>
        <dbReference type="EMBL" id="SSX32404.1"/>
    </source>
</evidence>
<comment type="similarity">
    <text evidence="5">Belongs to the D-glucuronyl C5-epimerase family.</text>
</comment>
<keyword evidence="9 13" id="KW-1133">Transmembrane helix</keyword>
<evidence type="ECO:0000256" key="4">
    <source>
        <dbReference type="ARBA" id="ARBA00005093"/>
    </source>
</evidence>
<sequence>MLFFRTSPLRLFMICGFTAIFILTVTFWINCSDYAFTLPSSASLSSSSSGSFGNAGESERYKQSNNGEIVPFEDIECNINAEYVIACKKQGSEVYLPFSFIQKYFEVYGYVSNAPGSVRFEWSHSHGKINKPRGVYNPRGIFMYFDNYNVEMRDRVKCISGIDGVPISTQWSADGYFYATQIAQFGLSHYSKNFTDQEPRKRVLENGDDERGPWTSNNDQNKISVIYYPDKYSNCVNFSTIPSSTINESPESSSISITNLNHTLDLVLSIDLLVFSRTSSTFSTSSDKKRTKANTLITVRLQHSHTPEKIYNLTYVCGSDVLIQADKDNIRYGLGSKGIGTWRHIVRDLFIDLQKGLQFQSNGEKRKKIRRNELRILEISLSGHGIFDNLTLATSDHMAHFFDAAEWLVNNQNKTSGGWPIPVRRKLGSGFMELSSGWYSAMAQGHAISLLARAYHARGSRKYLKAAVNALKLFKIPSYQGGIQAKFLGKYVWYEEYPTQPASYVLNGFIYSLLGLYDLTAIAPMNYSTDAGQLFDNGMIALKKMLTLYDTGSGSTYDLRHFSLGIAPNLARWDYHATHVNQLLLLATIDKDPVIKTTAERWKDYMRGIRAQHN</sequence>
<name>A0A336LG24_CULSO</name>
<evidence type="ECO:0000256" key="1">
    <source>
        <dbReference type="ARBA" id="ARBA00000434"/>
    </source>
</evidence>
<dbReference type="GO" id="GO:0015012">
    <property type="term" value="P:heparan sulfate proteoglycan biosynthetic process"/>
    <property type="evidence" value="ECO:0007669"/>
    <property type="project" value="InterPro"/>
</dbReference>
<evidence type="ECO:0000256" key="10">
    <source>
        <dbReference type="ARBA" id="ARBA00023136"/>
    </source>
</evidence>
<comment type="catalytic activity">
    <reaction evidence="1">
        <text>[heparosan-N-sulfate](n) = [heparan-N-sulfate](n)</text>
        <dbReference type="Rhea" id="RHEA:20197"/>
        <dbReference type="Rhea" id="RHEA-COMP:9556"/>
        <dbReference type="Rhea" id="RHEA-COMP:9557"/>
        <dbReference type="ChEBI" id="CHEBI:58041"/>
        <dbReference type="ChEBI" id="CHEBI:58287"/>
        <dbReference type="EC" id="5.1.3.17"/>
    </reaction>
</comment>
<dbReference type="VEuPathDB" id="VectorBase:CSON004946"/>
<evidence type="ECO:0000313" key="16">
    <source>
        <dbReference type="EMBL" id="SSX12962.1"/>
    </source>
</evidence>
<dbReference type="EMBL" id="UFQT01002012">
    <property type="protein sequence ID" value="SSX32404.1"/>
    <property type="molecule type" value="Genomic_DNA"/>
</dbReference>
<evidence type="ECO:0000256" key="2">
    <source>
        <dbReference type="ARBA" id="ARBA00004606"/>
    </source>
</evidence>
<feature type="domain" description="D-glucuronyl C5-epimerase C-terminal" evidence="14">
    <location>
        <begin position="413"/>
        <end position="603"/>
    </location>
</feature>
<reference evidence="17" key="2">
    <citation type="submission" date="2018-07" db="EMBL/GenBank/DDBJ databases">
        <authorList>
            <person name="Quirk P.G."/>
            <person name="Krulwich T.A."/>
        </authorList>
    </citation>
    <scope>NUCLEOTIDE SEQUENCE</scope>
</reference>
<dbReference type="AlphaFoldDB" id="A0A336LG24"/>
<evidence type="ECO:0000259" key="14">
    <source>
        <dbReference type="Pfam" id="PF06662"/>
    </source>
</evidence>
<reference evidence="16" key="1">
    <citation type="submission" date="2018-04" db="EMBL/GenBank/DDBJ databases">
        <authorList>
            <person name="Go L.Y."/>
            <person name="Mitchell J.A."/>
        </authorList>
    </citation>
    <scope>NUCLEOTIDE SEQUENCE</scope>
    <source>
        <tissue evidence="16">Whole organism</tissue>
    </source>
</reference>
<organism evidence="16">
    <name type="scientific">Culicoides sonorensis</name>
    <name type="common">Biting midge</name>
    <dbReference type="NCBI Taxonomy" id="179676"/>
    <lineage>
        <taxon>Eukaryota</taxon>
        <taxon>Metazoa</taxon>
        <taxon>Ecdysozoa</taxon>
        <taxon>Arthropoda</taxon>
        <taxon>Hexapoda</taxon>
        <taxon>Insecta</taxon>
        <taxon>Pterygota</taxon>
        <taxon>Neoptera</taxon>
        <taxon>Endopterygota</taxon>
        <taxon>Diptera</taxon>
        <taxon>Nematocera</taxon>
        <taxon>Chironomoidea</taxon>
        <taxon>Ceratopogonidae</taxon>
        <taxon>Ceratopogoninae</taxon>
        <taxon>Culicoides</taxon>
        <taxon>Monoculicoides</taxon>
    </lineage>
</organism>
<dbReference type="GO" id="GO:0005794">
    <property type="term" value="C:Golgi apparatus"/>
    <property type="evidence" value="ECO:0007669"/>
    <property type="project" value="TreeGrafter"/>
</dbReference>
<evidence type="ECO:0000256" key="6">
    <source>
        <dbReference type="ARBA" id="ARBA00012087"/>
    </source>
</evidence>
<keyword evidence="10 13" id="KW-0472">Membrane</keyword>